<gene>
    <name evidence="1" type="ORF">V6N11_082318</name>
</gene>
<evidence type="ECO:0000313" key="1">
    <source>
        <dbReference type="EMBL" id="KAK8986032.1"/>
    </source>
</evidence>
<proteinExistence type="predicted"/>
<organism evidence="1 2">
    <name type="scientific">Hibiscus sabdariffa</name>
    <name type="common">roselle</name>
    <dbReference type="NCBI Taxonomy" id="183260"/>
    <lineage>
        <taxon>Eukaryota</taxon>
        <taxon>Viridiplantae</taxon>
        <taxon>Streptophyta</taxon>
        <taxon>Embryophyta</taxon>
        <taxon>Tracheophyta</taxon>
        <taxon>Spermatophyta</taxon>
        <taxon>Magnoliopsida</taxon>
        <taxon>eudicotyledons</taxon>
        <taxon>Gunneridae</taxon>
        <taxon>Pentapetalae</taxon>
        <taxon>rosids</taxon>
        <taxon>malvids</taxon>
        <taxon>Malvales</taxon>
        <taxon>Malvaceae</taxon>
        <taxon>Malvoideae</taxon>
        <taxon>Hibiscus</taxon>
    </lineage>
</organism>
<reference evidence="1 2" key="1">
    <citation type="journal article" date="2024" name="G3 (Bethesda)">
        <title>Genome assembly of Hibiscus sabdariffa L. provides insights into metabolisms of medicinal natural products.</title>
        <authorList>
            <person name="Kim T."/>
        </authorList>
    </citation>
    <scope>NUCLEOTIDE SEQUENCE [LARGE SCALE GENOMIC DNA]</scope>
    <source>
        <strain evidence="1">TK-2024</strain>
        <tissue evidence="1">Old leaves</tissue>
    </source>
</reference>
<keyword evidence="2" id="KW-1185">Reference proteome</keyword>
<dbReference type="Proteomes" id="UP001396334">
    <property type="component" value="Unassembled WGS sequence"/>
</dbReference>
<sequence length="164" mass="18703">MILQLHLRPIHEGIGFLDESVSSYHIRRCLGHELEVVVGSALAGFEIPIVLAVGDSGCYSGSSMRNLDGSSMLGYMHFTWYFCYSSQHSSLIQFAAHTPKRHGCCHNVHRRHQEPWARIVSEESSWAGPRLVVPLREVGCWIHARNDQPGRIRKQQYRSSEELY</sequence>
<dbReference type="EMBL" id="JBBPBN010000065">
    <property type="protein sequence ID" value="KAK8986032.1"/>
    <property type="molecule type" value="Genomic_DNA"/>
</dbReference>
<comment type="caution">
    <text evidence="1">The sequence shown here is derived from an EMBL/GenBank/DDBJ whole genome shotgun (WGS) entry which is preliminary data.</text>
</comment>
<name>A0ABR2PC68_9ROSI</name>
<protein>
    <submittedName>
        <fullName evidence="1">Uncharacterized protein</fullName>
    </submittedName>
</protein>
<evidence type="ECO:0000313" key="2">
    <source>
        <dbReference type="Proteomes" id="UP001396334"/>
    </source>
</evidence>
<accession>A0ABR2PC68</accession>